<organism evidence="14 15">
    <name type="scientific">Psittacicella hinzii</name>
    <dbReference type="NCBI Taxonomy" id="2028575"/>
    <lineage>
        <taxon>Bacteria</taxon>
        <taxon>Pseudomonadati</taxon>
        <taxon>Pseudomonadota</taxon>
        <taxon>Gammaproteobacteria</taxon>
        <taxon>Pasteurellales</taxon>
        <taxon>Psittacicellaceae</taxon>
        <taxon>Psittacicella</taxon>
    </lineage>
</organism>
<dbReference type="PROSITE" id="PS00635">
    <property type="entry name" value="PILI_CHAPERONE"/>
    <property type="match status" value="1"/>
</dbReference>
<dbReference type="Proteomes" id="UP000265691">
    <property type="component" value="Unassembled WGS sequence"/>
</dbReference>
<dbReference type="InterPro" id="IPR013783">
    <property type="entry name" value="Ig-like_fold"/>
</dbReference>
<evidence type="ECO:0000256" key="10">
    <source>
        <dbReference type="RuleBase" id="RU003918"/>
    </source>
</evidence>
<keyword evidence="5" id="KW-0574">Periplasm</keyword>
<feature type="signal peptide" evidence="11">
    <location>
        <begin position="1"/>
        <end position="21"/>
    </location>
</feature>
<evidence type="ECO:0000313" key="15">
    <source>
        <dbReference type="Proteomes" id="UP000265691"/>
    </source>
</evidence>
<protein>
    <recommendedName>
        <fullName evidence="9">Chaperone protein HifB</fullName>
    </recommendedName>
</protein>
<evidence type="ECO:0000256" key="2">
    <source>
        <dbReference type="ARBA" id="ARBA00007399"/>
    </source>
</evidence>
<evidence type="ECO:0000256" key="5">
    <source>
        <dbReference type="ARBA" id="ARBA00022764"/>
    </source>
</evidence>
<keyword evidence="4 11" id="KW-0732">Signal</keyword>
<keyword evidence="7" id="KW-0393">Immunoglobulin domain</keyword>
<dbReference type="Pfam" id="PF00345">
    <property type="entry name" value="PapD_N"/>
    <property type="match status" value="1"/>
</dbReference>
<keyword evidence="3" id="KW-1029">Fimbrium biogenesis</keyword>
<evidence type="ECO:0000259" key="12">
    <source>
        <dbReference type="Pfam" id="PF00345"/>
    </source>
</evidence>
<dbReference type="SUPFAM" id="SSF49584">
    <property type="entry name" value="Periplasmic chaperone C-domain"/>
    <property type="match status" value="1"/>
</dbReference>
<dbReference type="EMBL" id="NRHC01000094">
    <property type="protein sequence ID" value="RIY31424.1"/>
    <property type="molecule type" value="Genomic_DNA"/>
</dbReference>
<dbReference type="OrthoDB" id="9131059at2"/>
<dbReference type="AlphaFoldDB" id="A0A3A1Y5T3"/>
<dbReference type="InterPro" id="IPR001829">
    <property type="entry name" value="Pili_assmbl_chaperone_bac"/>
</dbReference>
<dbReference type="PANTHER" id="PTHR30251:SF2">
    <property type="entry name" value="FIMBRIAL CHAPERONE YADV-RELATED"/>
    <property type="match status" value="1"/>
</dbReference>
<evidence type="ECO:0000256" key="3">
    <source>
        <dbReference type="ARBA" id="ARBA00022558"/>
    </source>
</evidence>
<dbReference type="Gene3D" id="2.60.40.10">
    <property type="entry name" value="Immunoglobulins"/>
    <property type="match status" value="2"/>
</dbReference>
<name>A0A3A1Y5T3_9GAMM</name>
<dbReference type="InterPro" id="IPR008962">
    <property type="entry name" value="PapD-like_sf"/>
</dbReference>
<evidence type="ECO:0000256" key="7">
    <source>
        <dbReference type="ARBA" id="ARBA00023319"/>
    </source>
</evidence>
<comment type="caution">
    <text evidence="14">The sequence shown here is derived from an EMBL/GenBank/DDBJ whole genome shotgun (WGS) entry which is preliminary data.</text>
</comment>
<evidence type="ECO:0000313" key="14">
    <source>
        <dbReference type="EMBL" id="RIY31424.1"/>
    </source>
</evidence>
<evidence type="ECO:0000256" key="9">
    <source>
        <dbReference type="ARBA" id="ARBA00071520"/>
    </source>
</evidence>
<dbReference type="PANTHER" id="PTHR30251">
    <property type="entry name" value="PILUS ASSEMBLY CHAPERONE"/>
    <property type="match status" value="1"/>
</dbReference>
<proteinExistence type="inferred from homology"/>
<evidence type="ECO:0000256" key="8">
    <source>
        <dbReference type="ARBA" id="ARBA00057511"/>
    </source>
</evidence>
<evidence type="ECO:0000256" key="1">
    <source>
        <dbReference type="ARBA" id="ARBA00004418"/>
    </source>
</evidence>
<keyword evidence="15" id="KW-1185">Reference proteome</keyword>
<evidence type="ECO:0000256" key="11">
    <source>
        <dbReference type="SAM" id="SignalP"/>
    </source>
</evidence>
<sequence length="238" mass="26069">MFKRILATALLGAFTLQQSLANVIMATRVIYPANQKSVAFSLTASDDSPSLVQVWIDSGDPNSSPATTKAPFVITPPISRVDPGKGQTLRITYTGQALPADRESIFYLNVLDIPPKPSGENAPVNYLQVAIKSRIKLFYRPALDISLYDAFTKVEFSLITEKNKNYLVVNNPTPYYITYDQIELMVGKNAVAVPEADMVAPFSTVRYALPRAVSPSAQVQWTTIDDNGGRPKGVTPLK</sequence>
<feature type="domain" description="Pili assembly chaperone C-terminal" evidence="13">
    <location>
        <begin position="169"/>
        <end position="230"/>
    </location>
</feature>
<accession>A0A3A1Y5T3</accession>
<dbReference type="InterPro" id="IPR018046">
    <property type="entry name" value="Pili_assmbl_chaperone_CS"/>
</dbReference>
<dbReference type="RefSeq" id="WP_119525585.1">
    <property type="nucleotide sequence ID" value="NZ_NRHC01000094.1"/>
</dbReference>
<dbReference type="FunFam" id="2.60.40.10:FF:000458">
    <property type="entry name" value="Molecular chaperone FimC"/>
    <property type="match status" value="1"/>
</dbReference>
<feature type="chain" id="PRO_5017222558" description="Chaperone protein HifB" evidence="11">
    <location>
        <begin position="22"/>
        <end position="238"/>
    </location>
</feature>
<comment type="subcellular location">
    <subcellularLocation>
        <location evidence="1 10">Periplasm</location>
    </subcellularLocation>
</comment>
<comment type="function">
    <text evidence="8">Mediates assembly of pili by forming soluble multimeric complexes with pili subunits as an intermediate step in the assembly process. This protein is involved in type B pili (HifA) assembly.</text>
</comment>
<dbReference type="GO" id="GO:0071555">
    <property type="term" value="P:cell wall organization"/>
    <property type="evidence" value="ECO:0007669"/>
    <property type="project" value="InterPro"/>
</dbReference>
<dbReference type="InterPro" id="IPR050643">
    <property type="entry name" value="Periplasmic_pilus_chap"/>
</dbReference>
<dbReference type="Pfam" id="PF02753">
    <property type="entry name" value="PapD_C"/>
    <property type="match status" value="1"/>
</dbReference>
<comment type="similarity">
    <text evidence="2 10">Belongs to the periplasmic pilus chaperone family.</text>
</comment>
<dbReference type="InterPro" id="IPR016148">
    <property type="entry name" value="Pili_assmbl_chaperone_C"/>
</dbReference>
<gene>
    <name evidence="14" type="ORF">CKF54_06675</name>
</gene>
<dbReference type="GO" id="GO:0030288">
    <property type="term" value="C:outer membrane-bounded periplasmic space"/>
    <property type="evidence" value="ECO:0007669"/>
    <property type="project" value="InterPro"/>
</dbReference>
<evidence type="ECO:0000256" key="4">
    <source>
        <dbReference type="ARBA" id="ARBA00022729"/>
    </source>
</evidence>
<evidence type="ECO:0000259" key="13">
    <source>
        <dbReference type="Pfam" id="PF02753"/>
    </source>
</evidence>
<dbReference type="InterPro" id="IPR016147">
    <property type="entry name" value="Pili_assmbl_chaperone_N"/>
</dbReference>
<feature type="domain" description="Pili assembly chaperone N-terminal" evidence="12">
    <location>
        <begin position="23"/>
        <end position="142"/>
    </location>
</feature>
<keyword evidence="6 10" id="KW-0143">Chaperone</keyword>
<dbReference type="InterPro" id="IPR036316">
    <property type="entry name" value="Pili_assmbl_chap_C_dom_sf"/>
</dbReference>
<evidence type="ECO:0000256" key="6">
    <source>
        <dbReference type="ARBA" id="ARBA00023186"/>
    </source>
</evidence>
<reference evidence="14 15" key="1">
    <citation type="submission" date="2017-08" db="EMBL/GenBank/DDBJ databases">
        <title>Reclassification of Bisgaard taxon 37 and 44.</title>
        <authorList>
            <person name="Christensen H."/>
        </authorList>
    </citation>
    <scope>NUCLEOTIDE SEQUENCE [LARGE SCALE GENOMIC DNA]</scope>
    <source>
        <strain evidence="14 15">B96_3</strain>
    </source>
</reference>
<dbReference type="PRINTS" id="PR00969">
    <property type="entry name" value="CHAPERONPILI"/>
</dbReference>
<dbReference type="SUPFAM" id="SSF49354">
    <property type="entry name" value="PapD-like"/>
    <property type="match status" value="1"/>
</dbReference>